<feature type="domain" description="UBC core" evidence="2">
    <location>
        <begin position="14"/>
        <end position="168"/>
    </location>
</feature>
<gene>
    <name evidence="3" type="ORF">CTAYLR_008093</name>
</gene>
<dbReference type="PANTHER" id="PTHR24067">
    <property type="entry name" value="UBIQUITIN-CONJUGATING ENZYME E2"/>
    <property type="match status" value="1"/>
</dbReference>
<name>A0AAD7ULE1_9STRA</name>
<dbReference type="SUPFAM" id="SSF54495">
    <property type="entry name" value="UBC-like"/>
    <property type="match status" value="1"/>
</dbReference>
<dbReference type="Pfam" id="PF00179">
    <property type="entry name" value="UQ_con"/>
    <property type="match status" value="1"/>
</dbReference>
<dbReference type="InterPro" id="IPR016135">
    <property type="entry name" value="UBQ-conjugating_enzyme/RWD"/>
</dbReference>
<organism evidence="3 4">
    <name type="scientific">Chrysophaeum taylorii</name>
    <dbReference type="NCBI Taxonomy" id="2483200"/>
    <lineage>
        <taxon>Eukaryota</taxon>
        <taxon>Sar</taxon>
        <taxon>Stramenopiles</taxon>
        <taxon>Ochrophyta</taxon>
        <taxon>Pelagophyceae</taxon>
        <taxon>Pelagomonadales</taxon>
        <taxon>Pelagomonadaceae</taxon>
        <taxon>Chrysophaeum</taxon>
    </lineage>
</organism>
<feature type="compositionally biased region" description="Acidic residues" evidence="1">
    <location>
        <begin position="188"/>
        <end position="201"/>
    </location>
</feature>
<sequence length="280" mass="31006">MAATAVTSLSGRQKGKQRLASELRVKRDMLELNSQRFTCPHATTKVSLEAGGQVGVSMSFSGGYYAGGTFVLSLSLPENYPFRPPRVYCVTRVWHPNVEVETGRVSHPLLEGDWKPVQSINAVILGIQLLFLEPNPEHPANPIAAHAFNESRDKFASQVRRTLRGGPCFGLDFPHQLRRLKRTREPSMDDSDTSPMDLNDDVEGLSLDEAGDDYRWPGIKRPCFTSIHHTPSGATPFSNANTNATNTFLPPPPSSQRACLPESRFLHHQPYLVDSPGFRA</sequence>
<dbReference type="Gene3D" id="3.10.110.10">
    <property type="entry name" value="Ubiquitin Conjugating Enzyme"/>
    <property type="match status" value="1"/>
</dbReference>
<proteinExistence type="predicted"/>
<reference evidence="3" key="1">
    <citation type="submission" date="2023-01" db="EMBL/GenBank/DDBJ databases">
        <title>Metagenome sequencing of chrysophaentin producing Chrysophaeum taylorii.</title>
        <authorList>
            <person name="Davison J."/>
            <person name="Bewley C."/>
        </authorList>
    </citation>
    <scope>NUCLEOTIDE SEQUENCE</scope>
    <source>
        <strain evidence="3">NIES-1699</strain>
    </source>
</reference>
<evidence type="ECO:0000259" key="2">
    <source>
        <dbReference type="PROSITE" id="PS50127"/>
    </source>
</evidence>
<evidence type="ECO:0000313" key="3">
    <source>
        <dbReference type="EMBL" id="KAJ8609968.1"/>
    </source>
</evidence>
<evidence type="ECO:0000256" key="1">
    <source>
        <dbReference type="SAM" id="MobiDB-lite"/>
    </source>
</evidence>
<keyword evidence="4" id="KW-1185">Reference proteome</keyword>
<feature type="region of interest" description="Disordered" evidence="1">
    <location>
        <begin position="182"/>
        <end position="201"/>
    </location>
</feature>
<dbReference type="Proteomes" id="UP001230188">
    <property type="component" value="Unassembled WGS sequence"/>
</dbReference>
<dbReference type="CDD" id="cd23794">
    <property type="entry name" value="UBCc_UBE2F_UBE2M"/>
    <property type="match status" value="1"/>
</dbReference>
<comment type="caution">
    <text evidence="3">The sequence shown here is derived from an EMBL/GenBank/DDBJ whole genome shotgun (WGS) entry which is preliminary data.</text>
</comment>
<protein>
    <recommendedName>
        <fullName evidence="2">UBC core domain-containing protein</fullName>
    </recommendedName>
</protein>
<evidence type="ECO:0000313" key="4">
    <source>
        <dbReference type="Proteomes" id="UP001230188"/>
    </source>
</evidence>
<dbReference type="PROSITE" id="PS50127">
    <property type="entry name" value="UBC_2"/>
    <property type="match status" value="1"/>
</dbReference>
<dbReference type="AlphaFoldDB" id="A0AAD7ULE1"/>
<dbReference type="EMBL" id="JAQMWT010000125">
    <property type="protein sequence ID" value="KAJ8609968.1"/>
    <property type="molecule type" value="Genomic_DNA"/>
</dbReference>
<dbReference type="SMART" id="SM00212">
    <property type="entry name" value="UBCc"/>
    <property type="match status" value="1"/>
</dbReference>
<accession>A0AAD7ULE1</accession>
<dbReference type="InterPro" id="IPR050113">
    <property type="entry name" value="Ub_conjugating_enzyme"/>
</dbReference>
<dbReference type="InterPro" id="IPR000608">
    <property type="entry name" value="UBC"/>
</dbReference>